<dbReference type="InterPro" id="IPR037198">
    <property type="entry name" value="MutL_C_sf"/>
</dbReference>
<protein>
    <submittedName>
        <fullName evidence="2">DNA mismatch repair protein MutL</fullName>
    </submittedName>
</protein>
<dbReference type="InterPro" id="IPR038973">
    <property type="entry name" value="MutL/Mlh/Pms-like"/>
</dbReference>
<dbReference type="SUPFAM" id="SSF118116">
    <property type="entry name" value="DNA mismatch repair protein MutL"/>
    <property type="match status" value="1"/>
</dbReference>
<dbReference type="GO" id="GO:0006298">
    <property type="term" value="P:mismatch repair"/>
    <property type="evidence" value="ECO:0007669"/>
    <property type="project" value="InterPro"/>
</dbReference>
<evidence type="ECO:0000259" key="1">
    <source>
        <dbReference type="SMART" id="SM00853"/>
    </source>
</evidence>
<dbReference type="Gene3D" id="3.30.1370.100">
    <property type="entry name" value="MutL, C-terminal domain, regulatory subdomain"/>
    <property type="match status" value="1"/>
</dbReference>
<comment type="caution">
    <text evidence="2">The sequence shown here is derived from an EMBL/GenBank/DDBJ whole genome shotgun (WGS) entry which is preliminary data.</text>
</comment>
<evidence type="ECO:0000313" key="2">
    <source>
        <dbReference type="EMBL" id="MPN27619.1"/>
    </source>
</evidence>
<dbReference type="InterPro" id="IPR014790">
    <property type="entry name" value="MutL_C"/>
</dbReference>
<dbReference type="InterPro" id="IPR042121">
    <property type="entry name" value="MutL_C_regsub"/>
</dbReference>
<dbReference type="GO" id="GO:0016887">
    <property type="term" value="F:ATP hydrolysis activity"/>
    <property type="evidence" value="ECO:0007669"/>
    <property type="project" value="InterPro"/>
</dbReference>
<dbReference type="InterPro" id="IPR042120">
    <property type="entry name" value="MutL_C_dimsub"/>
</dbReference>
<feature type="domain" description="MutL C-terminal dimerisation" evidence="1">
    <location>
        <begin position="1"/>
        <end position="124"/>
    </location>
</feature>
<sequence length="168" mass="19183">MMIDQHAAHERIVYEELMNKAKLRNIDQQPLLMPVIIELTPKEKNLAEAGLEVLNHLGFDIEFFGENSLAVRQVPIILGQPCSGFVISELLDTIDDYKNDFSIIYEKTIIQIACKTAVKAGNNLTTKEIEELIVKLFNTKQPYTCPHGRPTIITMNKTEIEKKFKRIV</sequence>
<dbReference type="EMBL" id="VSSQ01077600">
    <property type="protein sequence ID" value="MPN27619.1"/>
    <property type="molecule type" value="Genomic_DNA"/>
</dbReference>
<dbReference type="GO" id="GO:0140664">
    <property type="term" value="F:ATP-dependent DNA damage sensor activity"/>
    <property type="evidence" value="ECO:0007669"/>
    <property type="project" value="InterPro"/>
</dbReference>
<name>A0A645GNZ4_9ZZZZ</name>
<dbReference type="GO" id="GO:0005524">
    <property type="term" value="F:ATP binding"/>
    <property type="evidence" value="ECO:0007669"/>
    <property type="project" value="InterPro"/>
</dbReference>
<dbReference type="PANTHER" id="PTHR10073:SF12">
    <property type="entry name" value="DNA MISMATCH REPAIR PROTEIN MLH1"/>
    <property type="match status" value="1"/>
</dbReference>
<dbReference type="Pfam" id="PF08676">
    <property type="entry name" value="MutL_C"/>
    <property type="match status" value="1"/>
</dbReference>
<accession>A0A645GNZ4</accession>
<dbReference type="PANTHER" id="PTHR10073">
    <property type="entry name" value="DNA MISMATCH REPAIR PROTEIN MLH, PMS, MUTL"/>
    <property type="match status" value="1"/>
</dbReference>
<dbReference type="Gene3D" id="3.30.1540.20">
    <property type="entry name" value="MutL, C-terminal domain, dimerisation subdomain"/>
    <property type="match status" value="1"/>
</dbReference>
<reference evidence="2" key="1">
    <citation type="submission" date="2019-08" db="EMBL/GenBank/DDBJ databases">
        <authorList>
            <person name="Kucharzyk K."/>
            <person name="Murdoch R.W."/>
            <person name="Higgins S."/>
            <person name="Loffler F."/>
        </authorList>
    </citation>
    <scope>NUCLEOTIDE SEQUENCE</scope>
</reference>
<proteinExistence type="predicted"/>
<gene>
    <name evidence="2" type="primary">mutL_42</name>
    <name evidence="2" type="ORF">SDC9_175053</name>
</gene>
<dbReference type="SMART" id="SM00853">
    <property type="entry name" value="MutL_C"/>
    <property type="match status" value="1"/>
</dbReference>
<organism evidence="2">
    <name type="scientific">bioreactor metagenome</name>
    <dbReference type="NCBI Taxonomy" id="1076179"/>
    <lineage>
        <taxon>unclassified sequences</taxon>
        <taxon>metagenomes</taxon>
        <taxon>ecological metagenomes</taxon>
    </lineage>
</organism>
<dbReference type="AlphaFoldDB" id="A0A645GNZ4"/>
<dbReference type="GO" id="GO:0032300">
    <property type="term" value="C:mismatch repair complex"/>
    <property type="evidence" value="ECO:0007669"/>
    <property type="project" value="InterPro"/>
</dbReference>